<evidence type="ECO:0000256" key="5">
    <source>
        <dbReference type="PROSITE-ProRule" id="PRU00335"/>
    </source>
</evidence>
<gene>
    <name evidence="8" type="ORF">SAMN04488042_11112</name>
</gene>
<dbReference type="AlphaFoldDB" id="A0A1I4SHL5"/>
<dbReference type="Gene3D" id="1.10.357.10">
    <property type="entry name" value="Tetracycline Repressor, domain 2"/>
    <property type="match status" value="1"/>
</dbReference>
<dbReference type="EMBL" id="FOTQ01000011">
    <property type="protein sequence ID" value="SFM63793.1"/>
    <property type="molecule type" value="Genomic_DNA"/>
</dbReference>
<organism evidence="8 9">
    <name type="scientific">Shimia aestuarii</name>
    <dbReference type="NCBI Taxonomy" id="254406"/>
    <lineage>
        <taxon>Bacteria</taxon>
        <taxon>Pseudomonadati</taxon>
        <taxon>Pseudomonadota</taxon>
        <taxon>Alphaproteobacteria</taxon>
        <taxon>Rhodobacterales</taxon>
        <taxon>Roseobacteraceae</taxon>
    </lineage>
</organism>
<keyword evidence="2" id="KW-0805">Transcription regulation</keyword>
<keyword evidence="9" id="KW-1185">Reference proteome</keyword>
<dbReference type="Proteomes" id="UP000199144">
    <property type="component" value="Unassembled WGS sequence"/>
</dbReference>
<sequence>MGSQAAYEVLNQDQHAPACHQAEEKRHVPQQARKRTKHEISRDKSISLIKDATTDLFIERGYHNCHIEAIARALGMTKGAVYHYFASKDEIILSLLQDIDTRIFEALDRVEGNSTPTATQRLLAFLHAQAAYAVQNPKAFTMLVLCSFSFAGDDSPVAECVRAIFERQETIIGEILAEGVASAEFARDIVPATLARSIVGAYAGNVVAWQRSGFDPAVGRALVAELRAMILARIRPT</sequence>
<protein>
    <submittedName>
        <fullName evidence="8">Transcriptional regulator, TetR family</fullName>
    </submittedName>
</protein>
<evidence type="ECO:0000256" key="2">
    <source>
        <dbReference type="ARBA" id="ARBA00023015"/>
    </source>
</evidence>
<dbReference type="InterPro" id="IPR050109">
    <property type="entry name" value="HTH-type_TetR-like_transc_reg"/>
</dbReference>
<feature type="DNA-binding region" description="H-T-H motif" evidence="5">
    <location>
        <begin position="66"/>
        <end position="85"/>
    </location>
</feature>
<evidence type="ECO:0000313" key="9">
    <source>
        <dbReference type="Proteomes" id="UP000199144"/>
    </source>
</evidence>
<name>A0A1I4SHL5_9RHOB</name>
<evidence type="ECO:0000256" key="4">
    <source>
        <dbReference type="ARBA" id="ARBA00023163"/>
    </source>
</evidence>
<accession>A0A1I4SHL5</accession>
<keyword evidence="1" id="KW-0678">Repressor</keyword>
<proteinExistence type="predicted"/>
<dbReference type="STRING" id="254406.SAMN04488042_11112"/>
<evidence type="ECO:0000256" key="6">
    <source>
        <dbReference type="SAM" id="MobiDB-lite"/>
    </source>
</evidence>
<keyword evidence="4" id="KW-0804">Transcription</keyword>
<dbReference type="PRINTS" id="PR00455">
    <property type="entry name" value="HTHTETR"/>
</dbReference>
<dbReference type="SUPFAM" id="SSF48498">
    <property type="entry name" value="Tetracyclin repressor-like, C-terminal domain"/>
    <property type="match status" value="1"/>
</dbReference>
<dbReference type="PROSITE" id="PS50977">
    <property type="entry name" value="HTH_TETR_2"/>
    <property type="match status" value="1"/>
</dbReference>
<dbReference type="SUPFAM" id="SSF46689">
    <property type="entry name" value="Homeodomain-like"/>
    <property type="match status" value="1"/>
</dbReference>
<feature type="domain" description="HTH tetR-type" evidence="7">
    <location>
        <begin position="43"/>
        <end position="103"/>
    </location>
</feature>
<evidence type="ECO:0000256" key="3">
    <source>
        <dbReference type="ARBA" id="ARBA00023125"/>
    </source>
</evidence>
<dbReference type="PANTHER" id="PTHR30055:SF175">
    <property type="entry name" value="HTH-TYPE TRANSCRIPTIONAL REPRESSOR KSTR2"/>
    <property type="match status" value="1"/>
</dbReference>
<evidence type="ECO:0000313" key="8">
    <source>
        <dbReference type="EMBL" id="SFM63793.1"/>
    </source>
</evidence>
<dbReference type="InterPro" id="IPR036271">
    <property type="entry name" value="Tet_transcr_reg_TetR-rel_C_sf"/>
</dbReference>
<evidence type="ECO:0000259" key="7">
    <source>
        <dbReference type="PROSITE" id="PS50977"/>
    </source>
</evidence>
<dbReference type="GO" id="GO:0003700">
    <property type="term" value="F:DNA-binding transcription factor activity"/>
    <property type="evidence" value="ECO:0007669"/>
    <property type="project" value="TreeGrafter"/>
</dbReference>
<evidence type="ECO:0000256" key="1">
    <source>
        <dbReference type="ARBA" id="ARBA00022491"/>
    </source>
</evidence>
<dbReference type="GO" id="GO:0000976">
    <property type="term" value="F:transcription cis-regulatory region binding"/>
    <property type="evidence" value="ECO:0007669"/>
    <property type="project" value="TreeGrafter"/>
</dbReference>
<dbReference type="InterPro" id="IPR009057">
    <property type="entry name" value="Homeodomain-like_sf"/>
</dbReference>
<keyword evidence="3 5" id="KW-0238">DNA-binding</keyword>
<dbReference type="InterPro" id="IPR001647">
    <property type="entry name" value="HTH_TetR"/>
</dbReference>
<feature type="region of interest" description="Disordered" evidence="6">
    <location>
        <begin position="13"/>
        <end position="40"/>
    </location>
</feature>
<dbReference type="Pfam" id="PF00440">
    <property type="entry name" value="TetR_N"/>
    <property type="match status" value="1"/>
</dbReference>
<dbReference type="PANTHER" id="PTHR30055">
    <property type="entry name" value="HTH-TYPE TRANSCRIPTIONAL REGULATOR RUTR"/>
    <property type="match status" value="1"/>
</dbReference>
<reference evidence="8 9" key="1">
    <citation type="submission" date="2016-10" db="EMBL/GenBank/DDBJ databases">
        <authorList>
            <person name="de Groot N.N."/>
        </authorList>
    </citation>
    <scope>NUCLEOTIDE SEQUENCE [LARGE SCALE GENOMIC DNA]</scope>
    <source>
        <strain evidence="8 9">DSM 15283</strain>
    </source>
</reference>